<dbReference type="SMART" id="SM00028">
    <property type="entry name" value="TPR"/>
    <property type="match status" value="4"/>
</dbReference>
<protein>
    <submittedName>
        <fullName evidence="3">ATPase</fullName>
    </submittedName>
</protein>
<dbReference type="EMBL" id="PJNB01000001">
    <property type="protein sequence ID" value="PKW16620.1"/>
    <property type="molecule type" value="Genomic_DNA"/>
</dbReference>
<evidence type="ECO:0000259" key="2">
    <source>
        <dbReference type="Pfam" id="PF13401"/>
    </source>
</evidence>
<keyword evidence="1" id="KW-0802">TPR repeat</keyword>
<comment type="caution">
    <text evidence="3">The sequence shown here is derived from an EMBL/GenBank/DDBJ whole genome shotgun (WGS) entry which is preliminary data.</text>
</comment>
<reference evidence="3" key="1">
    <citation type="submission" date="2017-12" db="EMBL/GenBank/DDBJ databases">
        <title>Sequencing the genomes of 1000 Actinobacteria strains.</title>
        <authorList>
            <person name="Klenk H.-P."/>
        </authorList>
    </citation>
    <scope>NUCLEOTIDE SEQUENCE [LARGE SCALE GENOMIC DNA]</scope>
    <source>
        <strain evidence="3">DSM 44228</strain>
    </source>
</reference>
<organism evidence="3 4">
    <name type="scientific">Saccharopolyspora spinosa</name>
    <dbReference type="NCBI Taxonomy" id="60894"/>
    <lineage>
        <taxon>Bacteria</taxon>
        <taxon>Bacillati</taxon>
        <taxon>Actinomycetota</taxon>
        <taxon>Actinomycetes</taxon>
        <taxon>Pseudonocardiales</taxon>
        <taxon>Pseudonocardiaceae</taxon>
        <taxon>Saccharopolyspora</taxon>
    </lineage>
</organism>
<dbReference type="Gene3D" id="1.25.40.10">
    <property type="entry name" value="Tetratricopeptide repeat domain"/>
    <property type="match status" value="2"/>
</dbReference>
<dbReference type="Pfam" id="PF13401">
    <property type="entry name" value="AAA_22"/>
    <property type="match status" value="1"/>
</dbReference>
<keyword evidence="4" id="KW-1185">Reference proteome</keyword>
<dbReference type="SUPFAM" id="SSF52540">
    <property type="entry name" value="P-loop containing nucleoside triphosphate hydrolases"/>
    <property type="match status" value="1"/>
</dbReference>
<dbReference type="InterPro" id="IPR027417">
    <property type="entry name" value="P-loop_NTPase"/>
</dbReference>
<dbReference type="Pfam" id="PF13374">
    <property type="entry name" value="TPR_10"/>
    <property type="match status" value="1"/>
</dbReference>
<accession>A0A2N3Y147</accession>
<dbReference type="InterPro" id="IPR049945">
    <property type="entry name" value="AAA_22"/>
</dbReference>
<dbReference type="PROSITE" id="PS50005">
    <property type="entry name" value="TPR"/>
    <property type="match status" value="1"/>
</dbReference>
<feature type="repeat" description="TPR" evidence="1">
    <location>
        <begin position="533"/>
        <end position="566"/>
    </location>
</feature>
<evidence type="ECO:0000313" key="3">
    <source>
        <dbReference type="EMBL" id="PKW16620.1"/>
    </source>
</evidence>
<dbReference type="InterPro" id="IPR019734">
    <property type="entry name" value="TPR_rpt"/>
</dbReference>
<dbReference type="PANTHER" id="PTHR47691">
    <property type="entry name" value="REGULATOR-RELATED"/>
    <property type="match status" value="1"/>
</dbReference>
<dbReference type="AlphaFoldDB" id="A0A2N3Y147"/>
<dbReference type="STRING" id="994479.GCA_000194155_07411"/>
<dbReference type="InterPro" id="IPR011990">
    <property type="entry name" value="TPR-like_helical_dom_sf"/>
</dbReference>
<gene>
    <name evidence="3" type="ORF">A8926_4469</name>
</gene>
<dbReference type="GO" id="GO:0043531">
    <property type="term" value="F:ADP binding"/>
    <property type="evidence" value="ECO:0007669"/>
    <property type="project" value="InterPro"/>
</dbReference>
<dbReference type="PANTHER" id="PTHR47691:SF3">
    <property type="entry name" value="HTH-TYPE TRANSCRIPTIONAL REGULATOR RV0890C-RELATED"/>
    <property type="match status" value="1"/>
</dbReference>
<sequence length="708" mass="77169">MNDRPDIRNTNAGEVNGPVVQAGYVGHISLTSAFERPLVPRQLPLAIPGFTGRTEHLATLDALLTDNDATVISAVVGTAGVGKTALVVRWAHQAQRCFPDGTLYVNLRGYGPGTPATAGDVLADFLGALGISPERIPVRLDARATLYRSVLAGRRVLIVLDNADNVAQVRPLLPGAPGSRVVVTSRAELKGLEVGEGARRIPLDLFTEHEALELVRAMLGPRRAEAEPEAIVALVRACARLPLALRMAAGRAATHPHLTITELVAELDSERGRWEALSVPADEHSAVRTVFDWSYHRLPSTQARMFRRLGLHPGPEIGLHAAAAVSDLGVRAARESLASLAEQHLIEPIGRDRYTFHDLLRAYAADLAERDDDRDQARHRLLEWYAHHVGSAYRTIIPERADLHAGAGLATRARPEITFAGPLEAWVWADLESVNLAATVRAAAHHGLSEITMLLADIYASALGLAGRWDDALEVCRLGLTAARHVGDHRGECSLLQNLGLLYRGVNRWWEATDIYRSALALARDLNDALLEAEVLSHLGWGYLELEQYTEARRHLEAALVLSADEPPGRLHGFIEFCLSGVRTGLGDHERALRHAERSLALLRQAGISDVEASAIHAMARARQVAGAHPEAIALCERALEVESGHDNPRNHATVLDTLGSSLRHTGDVARAVACWREALAIFDERGDHRASDLRERLRALEADQRQQ</sequence>
<dbReference type="PRINTS" id="PR00364">
    <property type="entry name" value="DISEASERSIST"/>
</dbReference>
<dbReference type="Gene3D" id="3.40.50.300">
    <property type="entry name" value="P-loop containing nucleotide triphosphate hydrolases"/>
    <property type="match status" value="1"/>
</dbReference>
<evidence type="ECO:0000256" key="1">
    <source>
        <dbReference type="PROSITE-ProRule" id="PRU00339"/>
    </source>
</evidence>
<name>A0A2N3Y147_SACSN</name>
<proteinExistence type="predicted"/>
<dbReference type="Proteomes" id="UP000233786">
    <property type="component" value="Unassembled WGS sequence"/>
</dbReference>
<dbReference type="SUPFAM" id="SSF48452">
    <property type="entry name" value="TPR-like"/>
    <property type="match status" value="1"/>
</dbReference>
<evidence type="ECO:0000313" key="4">
    <source>
        <dbReference type="Proteomes" id="UP000233786"/>
    </source>
</evidence>
<feature type="domain" description="ORC1/DEAH AAA+ ATPase" evidence="2">
    <location>
        <begin position="72"/>
        <end position="166"/>
    </location>
</feature>
<dbReference type="Pfam" id="PF13424">
    <property type="entry name" value="TPR_12"/>
    <property type="match status" value="1"/>
</dbReference>